<dbReference type="Gene3D" id="3.40.50.2300">
    <property type="match status" value="2"/>
</dbReference>
<dbReference type="PROSITE" id="PS00356">
    <property type="entry name" value="HTH_LACI_1"/>
    <property type="match status" value="1"/>
</dbReference>
<dbReference type="Gene3D" id="1.10.260.40">
    <property type="entry name" value="lambda repressor-like DNA-binding domains"/>
    <property type="match status" value="1"/>
</dbReference>
<evidence type="ECO:0000313" key="5">
    <source>
        <dbReference type="EMBL" id="GHO85157.1"/>
    </source>
</evidence>
<evidence type="ECO:0000256" key="1">
    <source>
        <dbReference type="ARBA" id="ARBA00023015"/>
    </source>
</evidence>
<dbReference type="CDD" id="cd06267">
    <property type="entry name" value="PBP1_LacI_sugar_binding-like"/>
    <property type="match status" value="1"/>
</dbReference>
<evidence type="ECO:0000256" key="2">
    <source>
        <dbReference type="ARBA" id="ARBA00023125"/>
    </source>
</evidence>
<keyword evidence="3" id="KW-0804">Transcription</keyword>
<keyword evidence="2" id="KW-0238">DNA-binding</keyword>
<dbReference type="InterPro" id="IPR010982">
    <property type="entry name" value="Lambda_DNA-bd_dom_sf"/>
</dbReference>
<evidence type="ECO:0000256" key="3">
    <source>
        <dbReference type="ARBA" id="ARBA00023163"/>
    </source>
</evidence>
<comment type="caution">
    <text evidence="5">The sequence shown here is derived from an EMBL/GenBank/DDBJ whole genome shotgun (WGS) entry which is preliminary data.</text>
</comment>
<sequence length="350" mass="38524">MSTPASSINESNDPPFARPTMQDVANAAGVSLKTVSRVVNNEPRVDDRTRERVHQAIAQLGFRRNDIARSLRQGQASSTIGLIIEDIANPFYSSIARGLERVAQKYNYMLIISNSEENALRERELVNALLSRRVEGLCIVPAGSDHSYLSAELRMGTPFIFLDRPPMQLQTDTIVLDNRGGTRQAIKHLLSYGHRRIAVIQGDPRVYTGAERIAGYYETLAEHGIPCDETLIYSNCDDARQAQQATHTLMNLPQPPSAIFSTSNRISIAVLRALRSYTFQPAFVGFDDFDLADMLPVPVTVIAHDPAEMGARAGEILFARLAGSNVPVQQTIVPTQLIVRGSGELRPSQA</sequence>
<dbReference type="PANTHER" id="PTHR30146:SF109">
    <property type="entry name" value="HTH-TYPE TRANSCRIPTIONAL REGULATOR GALS"/>
    <property type="match status" value="1"/>
</dbReference>
<dbReference type="EMBL" id="BNJJ01000008">
    <property type="protein sequence ID" value="GHO85157.1"/>
    <property type="molecule type" value="Genomic_DNA"/>
</dbReference>
<dbReference type="CDD" id="cd01392">
    <property type="entry name" value="HTH_LacI"/>
    <property type="match status" value="1"/>
</dbReference>
<reference evidence="5 6" key="1">
    <citation type="journal article" date="2021" name="Int. J. Syst. Evol. Microbiol.">
        <title>Reticulibacter mediterranei gen. nov., sp. nov., within the new family Reticulibacteraceae fam. nov., and Ktedonospora formicarum gen. nov., sp. nov., Ktedonobacter robiniae sp. nov., Dictyobacter formicarum sp. nov. and Dictyobacter arantiisoli sp. nov., belonging to the class Ktedonobacteria.</title>
        <authorList>
            <person name="Yabe S."/>
            <person name="Zheng Y."/>
            <person name="Wang C.M."/>
            <person name="Sakai Y."/>
            <person name="Abe K."/>
            <person name="Yokota A."/>
            <person name="Donadio S."/>
            <person name="Cavaletti L."/>
            <person name="Monciardini P."/>
        </authorList>
    </citation>
    <scope>NUCLEOTIDE SEQUENCE [LARGE SCALE GENOMIC DNA]</scope>
    <source>
        <strain evidence="5 6">SOSP1-9</strain>
    </source>
</reference>
<dbReference type="PROSITE" id="PS50932">
    <property type="entry name" value="HTH_LACI_2"/>
    <property type="match status" value="1"/>
</dbReference>
<dbReference type="RefSeq" id="WP_201362822.1">
    <property type="nucleotide sequence ID" value="NZ_BNJJ01000008.1"/>
</dbReference>
<dbReference type="SUPFAM" id="SSF47413">
    <property type="entry name" value="lambda repressor-like DNA-binding domains"/>
    <property type="match status" value="1"/>
</dbReference>
<dbReference type="InterPro" id="IPR028082">
    <property type="entry name" value="Peripla_BP_I"/>
</dbReference>
<dbReference type="Pfam" id="PF00356">
    <property type="entry name" value="LacI"/>
    <property type="match status" value="1"/>
</dbReference>
<feature type="domain" description="HTH lacI-type" evidence="4">
    <location>
        <begin position="19"/>
        <end position="73"/>
    </location>
</feature>
<dbReference type="SMART" id="SM00354">
    <property type="entry name" value="HTH_LACI"/>
    <property type="match status" value="1"/>
</dbReference>
<proteinExistence type="predicted"/>
<keyword evidence="6" id="KW-1185">Reference proteome</keyword>
<organism evidence="5 6">
    <name type="scientific">Dictyobacter formicarum</name>
    <dbReference type="NCBI Taxonomy" id="2778368"/>
    <lineage>
        <taxon>Bacteria</taxon>
        <taxon>Bacillati</taxon>
        <taxon>Chloroflexota</taxon>
        <taxon>Ktedonobacteria</taxon>
        <taxon>Ktedonobacterales</taxon>
        <taxon>Dictyobacteraceae</taxon>
        <taxon>Dictyobacter</taxon>
    </lineage>
</organism>
<name>A0ABQ3VG71_9CHLR</name>
<dbReference type="InterPro" id="IPR001761">
    <property type="entry name" value="Peripla_BP/Lac1_sug-bd_dom"/>
</dbReference>
<dbReference type="Pfam" id="PF00532">
    <property type="entry name" value="Peripla_BP_1"/>
    <property type="match status" value="1"/>
</dbReference>
<evidence type="ECO:0000259" key="4">
    <source>
        <dbReference type="PROSITE" id="PS50932"/>
    </source>
</evidence>
<dbReference type="PRINTS" id="PR00036">
    <property type="entry name" value="HTHLACI"/>
</dbReference>
<dbReference type="InterPro" id="IPR000843">
    <property type="entry name" value="HTH_LacI"/>
</dbReference>
<keyword evidence="1" id="KW-0805">Transcription regulation</keyword>
<dbReference type="SUPFAM" id="SSF53822">
    <property type="entry name" value="Periplasmic binding protein-like I"/>
    <property type="match status" value="1"/>
</dbReference>
<dbReference type="Proteomes" id="UP000635565">
    <property type="component" value="Unassembled WGS sequence"/>
</dbReference>
<gene>
    <name evidence="5" type="primary">lacI_6</name>
    <name evidence="5" type="ORF">KSZ_31630</name>
</gene>
<dbReference type="PANTHER" id="PTHR30146">
    <property type="entry name" value="LACI-RELATED TRANSCRIPTIONAL REPRESSOR"/>
    <property type="match status" value="1"/>
</dbReference>
<accession>A0ABQ3VG71</accession>
<protein>
    <submittedName>
        <fullName evidence="5">LacI family transcriptional regulator</fullName>
    </submittedName>
</protein>
<evidence type="ECO:0000313" key="6">
    <source>
        <dbReference type="Proteomes" id="UP000635565"/>
    </source>
</evidence>